<feature type="transmembrane region" description="Helical" evidence="6">
    <location>
        <begin position="12"/>
        <end position="32"/>
    </location>
</feature>
<evidence type="ECO:0000256" key="1">
    <source>
        <dbReference type="ARBA" id="ARBA00004651"/>
    </source>
</evidence>
<accession>A0A2J4QJN2</accession>
<dbReference type="EMBL" id="PIDS01000891">
    <property type="protein sequence ID" value="PLL31282.1"/>
    <property type="molecule type" value="Genomic_DNA"/>
</dbReference>
<dbReference type="Proteomes" id="UP000234505">
    <property type="component" value="Unassembled WGS sequence"/>
</dbReference>
<feature type="non-terminal residue" evidence="8">
    <location>
        <position position="190"/>
    </location>
</feature>
<keyword evidence="5 6" id="KW-0472">Membrane</keyword>
<evidence type="ECO:0000313" key="9">
    <source>
        <dbReference type="Proteomes" id="UP000234505"/>
    </source>
</evidence>
<gene>
    <name evidence="8" type="ORF">CWN50_22140</name>
</gene>
<keyword evidence="2" id="KW-1003">Cell membrane</keyword>
<evidence type="ECO:0000256" key="6">
    <source>
        <dbReference type="SAM" id="Phobius"/>
    </source>
</evidence>
<reference evidence="8 9" key="1">
    <citation type="submission" date="2017-11" db="EMBL/GenBank/DDBJ databases">
        <authorList>
            <person name="Han C.G."/>
        </authorList>
    </citation>
    <scope>NUCLEOTIDE SEQUENCE [LARGE SCALE GENOMIC DNA]</scope>
    <source>
        <strain evidence="8 9">A11</strain>
    </source>
</reference>
<evidence type="ECO:0000259" key="7">
    <source>
        <dbReference type="Pfam" id="PF05231"/>
    </source>
</evidence>
<dbReference type="AlphaFoldDB" id="A0A2J4QJN2"/>
<protein>
    <submittedName>
        <fullName evidence="8">MASE1 sensor histidine kinase</fullName>
    </submittedName>
</protein>
<feature type="transmembrane region" description="Helical" evidence="6">
    <location>
        <begin position="141"/>
        <end position="161"/>
    </location>
</feature>
<name>A0A2J4QJN2_9ENTR</name>
<keyword evidence="8" id="KW-0808">Transferase</keyword>
<comment type="caution">
    <text evidence="8">The sequence shown here is derived from an EMBL/GenBank/DDBJ whole genome shotgun (WGS) entry which is preliminary data.</text>
</comment>
<dbReference type="GO" id="GO:0016301">
    <property type="term" value="F:kinase activity"/>
    <property type="evidence" value="ECO:0007669"/>
    <property type="project" value="UniProtKB-KW"/>
</dbReference>
<keyword evidence="4 6" id="KW-1133">Transmembrane helix</keyword>
<evidence type="ECO:0000256" key="2">
    <source>
        <dbReference type="ARBA" id="ARBA00022475"/>
    </source>
</evidence>
<dbReference type="InterPro" id="IPR007895">
    <property type="entry name" value="MASE1"/>
</dbReference>
<evidence type="ECO:0000256" key="5">
    <source>
        <dbReference type="ARBA" id="ARBA00023136"/>
    </source>
</evidence>
<feature type="domain" description="MASE1" evidence="7">
    <location>
        <begin position="11"/>
        <end position="190"/>
    </location>
</feature>
<sequence>MSRSLRHGVISLFIVLAWGSGWLMLWTLGFYLTHNGQQAALFLPHGVYLALLILLSRRYWPALVLPPVLMLLWLHGEQLLNGYLLLAAPLIGLLPAGIAQQFWHRFPLYWQRLTLLLATVTASALLNTALLSPFVKSPAMMLGLASFTGGVLLTPFVYLIFEFLRQQHRYHLLGLDTNNPPLRTSLIIWC</sequence>
<dbReference type="Pfam" id="PF05231">
    <property type="entry name" value="MASE1"/>
    <property type="match status" value="1"/>
</dbReference>
<feature type="transmembrane region" description="Helical" evidence="6">
    <location>
        <begin position="82"/>
        <end position="103"/>
    </location>
</feature>
<keyword evidence="8" id="KW-0418">Kinase</keyword>
<keyword evidence="3 6" id="KW-0812">Transmembrane</keyword>
<feature type="transmembrane region" description="Helical" evidence="6">
    <location>
        <begin position="38"/>
        <end position="55"/>
    </location>
</feature>
<dbReference type="GO" id="GO:0005886">
    <property type="term" value="C:plasma membrane"/>
    <property type="evidence" value="ECO:0007669"/>
    <property type="project" value="UniProtKB-SubCell"/>
</dbReference>
<comment type="subcellular location">
    <subcellularLocation>
        <location evidence="1">Cell membrane</location>
        <topology evidence="1">Multi-pass membrane protein</topology>
    </subcellularLocation>
</comment>
<reference evidence="8 9" key="2">
    <citation type="submission" date="2018-01" db="EMBL/GenBank/DDBJ databases">
        <title>Genomic study of Klebsiella pneumoniae.</title>
        <authorList>
            <person name="Yang Y."/>
            <person name="Bicalho R."/>
        </authorList>
    </citation>
    <scope>NUCLEOTIDE SEQUENCE [LARGE SCALE GENOMIC DNA]</scope>
    <source>
        <strain evidence="8 9">A11</strain>
    </source>
</reference>
<evidence type="ECO:0000313" key="8">
    <source>
        <dbReference type="EMBL" id="PLL31282.1"/>
    </source>
</evidence>
<evidence type="ECO:0000256" key="3">
    <source>
        <dbReference type="ARBA" id="ARBA00022692"/>
    </source>
</evidence>
<organism evidence="8 9">
    <name type="scientific">Klebsiella michiganensis</name>
    <dbReference type="NCBI Taxonomy" id="1134687"/>
    <lineage>
        <taxon>Bacteria</taxon>
        <taxon>Pseudomonadati</taxon>
        <taxon>Pseudomonadota</taxon>
        <taxon>Gammaproteobacteria</taxon>
        <taxon>Enterobacterales</taxon>
        <taxon>Enterobacteriaceae</taxon>
        <taxon>Klebsiella/Raoultella group</taxon>
        <taxon>Klebsiella</taxon>
    </lineage>
</organism>
<evidence type="ECO:0000256" key="4">
    <source>
        <dbReference type="ARBA" id="ARBA00022989"/>
    </source>
</evidence>
<proteinExistence type="predicted"/>
<feature type="transmembrane region" description="Helical" evidence="6">
    <location>
        <begin position="115"/>
        <end position="135"/>
    </location>
</feature>